<evidence type="ECO:0000259" key="3">
    <source>
        <dbReference type="PROSITE" id="PS50975"/>
    </source>
</evidence>
<protein>
    <recommendedName>
        <fullName evidence="3">ATP-grasp domain-containing protein</fullName>
    </recommendedName>
</protein>
<dbReference type="Pfam" id="PF14397">
    <property type="entry name" value="ATPgrasp_ST"/>
    <property type="match status" value="2"/>
</dbReference>
<feature type="domain" description="ATP-grasp" evidence="3">
    <location>
        <begin position="8"/>
        <end position="289"/>
    </location>
</feature>
<feature type="compositionally biased region" description="Basic and acidic residues" evidence="2">
    <location>
        <begin position="429"/>
        <end position="439"/>
    </location>
</feature>
<dbReference type="Proteomes" id="UP000177953">
    <property type="component" value="Unassembled WGS sequence"/>
</dbReference>
<name>A0A1F6MD04_9BACT</name>
<dbReference type="PANTHER" id="PTHR21621">
    <property type="entry name" value="RIBOSOMAL PROTEIN S6 MODIFICATION PROTEIN"/>
    <property type="match status" value="1"/>
</dbReference>
<dbReference type="GO" id="GO:0005737">
    <property type="term" value="C:cytoplasm"/>
    <property type="evidence" value="ECO:0007669"/>
    <property type="project" value="TreeGrafter"/>
</dbReference>
<dbReference type="InterPro" id="IPR039523">
    <property type="entry name" value="RimK-rel_E_lig_ATP-grasp"/>
</dbReference>
<evidence type="ECO:0000256" key="2">
    <source>
        <dbReference type="SAM" id="MobiDB-lite"/>
    </source>
</evidence>
<keyword evidence="1" id="KW-0547">Nucleotide-binding</keyword>
<keyword evidence="1" id="KW-0067">ATP-binding</keyword>
<dbReference type="PANTHER" id="PTHR21621:SF0">
    <property type="entry name" value="BETA-CITRYLGLUTAMATE SYNTHASE B-RELATED"/>
    <property type="match status" value="1"/>
</dbReference>
<evidence type="ECO:0000313" key="4">
    <source>
        <dbReference type="EMBL" id="OGH69460.1"/>
    </source>
</evidence>
<dbReference type="EMBL" id="MFPU01000039">
    <property type="protein sequence ID" value="OGH69460.1"/>
    <property type="molecule type" value="Genomic_DNA"/>
</dbReference>
<dbReference type="SUPFAM" id="SSF50630">
    <property type="entry name" value="Acid proteases"/>
    <property type="match status" value="1"/>
</dbReference>
<dbReference type="SUPFAM" id="SSF56059">
    <property type="entry name" value="Glutathione synthetase ATP-binding domain-like"/>
    <property type="match status" value="1"/>
</dbReference>
<dbReference type="GO" id="GO:0046872">
    <property type="term" value="F:metal ion binding"/>
    <property type="evidence" value="ECO:0007669"/>
    <property type="project" value="InterPro"/>
</dbReference>
<proteinExistence type="predicted"/>
<dbReference type="Gene3D" id="2.40.70.10">
    <property type="entry name" value="Acid Proteases"/>
    <property type="match status" value="1"/>
</dbReference>
<reference evidence="4 5" key="1">
    <citation type="journal article" date="2016" name="Nat. Commun.">
        <title>Thousands of microbial genomes shed light on interconnected biogeochemical processes in an aquifer system.</title>
        <authorList>
            <person name="Anantharaman K."/>
            <person name="Brown C.T."/>
            <person name="Hug L.A."/>
            <person name="Sharon I."/>
            <person name="Castelle C.J."/>
            <person name="Probst A.J."/>
            <person name="Thomas B.C."/>
            <person name="Singh A."/>
            <person name="Wilkins M.J."/>
            <person name="Karaoz U."/>
            <person name="Brodie E.L."/>
            <person name="Williams K.H."/>
            <person name="Hubbard S.S."/>
            <person name="Banfield J.F."/>
        </authorList>
    </citation>
    <scope>NUCLEOTIDE SEQUENCE [LARGE SCALE GENOMIC DNA]</scope>
</reference>
<dbReference type="InterPro" id="IPR021109">
    <property type="entry name" value="Peptidase_aspartic_dom_sf"/>
</dbReference>
<sequence>MDNKLVTKRVLGKAGLPTPVTFGSISSFRELSEFQWDTLPSSFALKPNRGAGGEGILVVFGKRKDKTQQRHMIRFMAVFDKKPMEPAWIKADGNIVTHSDIKNHIQNILDGSFSLGSMPDTAFFEERIKILKLFKEYSYKGIPDIRVIVYNSVPVMAQLRIPTKESEGKANLHLGAVGAGIDMATGITTYAVHHDRPVNYMPGTRLSPRGIQIPEWENILLLATKAQRAVRCNFIGADISIDRDRGPMILELNARPGLAVQIANMSPLRERLERVRGLEVASVKKGVAIAQGLFGGELEEDVEQLAGKKIVGFREEITIFGSDNTPYKTFAKVDTGAYRTSISNTIAEKLNLTNVIKYKSARSALGTEQRPIIDLTFELDGQKVKTEASISSREDMVHEVIVGRRDLKNFLVDPSKGRSPLQSSAKTSMADKAKVQPKK</sequence>
<comment type="caution">
    <text evidence="4">The sequence shown here is derived from an EMBL/GenBank/DDBJ whole genome shotgun (WGS) entry which is preliminary data.</text>
</comment>
<dbReference type="GO" id="GO:0005524">
    <property type="term" value="F:ATP binding"/>
    <property type="evidence" value="ECO:0007669"/>
    <property type="project" value="UniProtKB-UniRule"/>
</dbReference>
<dbReference type="InterPro" id="IPR011761">
    <property type="entry name" value="ATP-grasp"/>
</dbReference>
<gene>
    <name evidence="4" type="ORF">A2754_00920</name>
</gene>
<dbReference type="AlphaFoldDB" id="A0A1F6MD04"/>
<accession>A0A1F6MD04</accession>
<dbReference type="GO" id="GO:0018169">
    <property type="term" value="F:ribosomal S6-glutamic acid ligase activity"/>
    <property type="evidence" value="ECO:0007669"/>
    <property type="project" value="TreeGrafter"/>
</dbReference>
<dbReference type="PROSITE" id="PS50975">
    <property type="entry name" value="ATP_GRASP"/>
    <property type="match status" value="1"/>
</dbReference>
<dbReference type="Gene3D" id="3.30.470.20">
    <property type="entry name" value="ATP-grasp fold, B domain"/>
    <property type="match status" value="1"/>
</dbReference>
<organism evidence="4 5">
    <name type="scientific">Candidatus Magasanikbacteria bacterium RIFCSPHIGHO2_01_FULL_47_8</name>
    <dbReference type="NCBI Taxonomy" id="1798673"/>
    <lineage>
        <taxon>Bacteria</taxon>
        <taxon>Candidatus Magasanikiibacteriota</taxon>
    </lineage>
</organism>
<feature type="region of interest" description="Disordered" evidence="2">
    <location>
        <begin position="413"/>
        <end position="439"/>
    </location>
</feature>
<evidence type="ECO:0000256" key="1">
    <source>
        <dbReference type="PROSITE-ProRule" id="PRU00409"/>
    </source>
</evidence>
<dbReference type="GO" id="GO:0009432">
    <property type="term" value="P:SOS response"/>
    <property type="evidence" value="ECO:0007669"/>
    <property type="project" value="TreeGrafter"/>
</dbReference>
<evidence type="ECO:0000313" key="5">
    <source>
        <dbReference type="Proteomes" id="UP000177953"/>
    </source>
</evidence>